<evidence type="ECO:0000313" key="2">
    <source>
        <dbReference type="Proteomes" id="UP000242457"/>
    </source>
</evidence>
<proteinExistence type="predicted"/>
<dbReference type="AlphaFoldDB" id="A0A2A3EDN2"/>
<keyword evidence="2" id="KW-1185">Reference proteome</keyword>
<organism evidence="1 2">
    <name type="scientific">Apis cerana cerana</name>
    <name type="common">Oriental honeybee</name>
    <dbReference type="NCBI Taxonomy" id="94128"/>
    <lineage>
        <taxon>Eukaryota</taxon>
        <taxon>Metazoa</taxon>
        <taxon>Ecdysozoa</taxon>
        <taxon>Arthropoda</taxon>
        <taxon>Hexapoda</taxon>
        <taxon>Insecta</taxon>
        <taxon>Pterygota</taxon>
        <taxon>Neoptera</taxon>
        <taxon>Endopterygota</taxon>
        <taxon>Hymenoptera</taxon>
        <taxon>Apocrita</taxon>
        <taxon>Aculeata</taxon>
        <taxon>Apoidea</taxon>
        <taxon>Anthophila</taxon>
        <taxon>Apidae</taxon>
        <taxon>Apis</taxon>
    </lineage>
</organism>
<evidence type="ECO:0000313" key="1">
    <source>
        <dbReference type="EMBL" id="PBC29402.1"/>
    </source>
</evidence>
<gene>
    <name evidence="1" type="ORF">APICC_09188</name>
</gene>
<accession>A0A2A3EDN2</accession>
<dbReference type="EMBL" id="KZ288287">
    <property type="protein sequence ID" value="PBC29402.1"/>
    <property type="molecule type" value="Genomic_DNA"/>
</dbReference>
<dbReference type="Proteomes" id="UP000242457">
    <property type="component" value="Unassembled WGS sequence"/>
</dbReference>
<dbReference type="OrthoDB" id="7563469at2759"/>
<sequence length="186" mass="21895">MNESYQCKDWKISLATRNNLFHNNIPYVPILVENILKYLSLEDHEKNGVKTIQTLGKLIPKTEAYAMLQSLTPGNKSQFSISFKNLNVNDIYIKDSNNAYYAIWQKHDVFKVYGTLKMEESENMLEVSHLIPVYDIEGTCNVMTVLMTIARTEYRQYYRTKEQNNKLQEQWLKMGEENKRLTKKIP</sequence>
<reference evidence="1 2" key="1">
    <citation type="submission" date="2014-07" db="EMBL/GenBank/DDBJ databases">
        <title>Genomic and transcriptomic analysis on Apis cerana provide comprehensive insights into honey bee biology.</title>
        <authorList>
            <person name="Diao Q."/>
            <person name="Sun L."/>
            <person name="Zheng H."/>
            <person name="Zheng H."/>
            <person name="Xu S."/>
            <person name="Wang S."/>
            <person name="Zeng Z."/>
            <person name="Hu F."/>
            <person name="Su S."/>
            <person name="Wu J."/>
        </authorList>
    </citation>
    <scope>NUCLEOTIDE SEQUENCE [LARGE SCALE GENOMIC DNA]</scope>
    <source>
        <tissue evidence="1">Pupae without intestine</tissue>
    </source>
</reference>
<protein>
    <submittedName>
        <fullName evidence="1">Uncharacterized protein</fullName>
    </submittedName>
</protein>
<name>A0A2A3EDN2_APICC</name>